<dbReference type="Proteomes" id="UP001050975">
    <property type="component" value="Unassembled WGS sequence"/>
</dbReference>
<comment type="caution">
    <text evidence="1">The sequence shown here is derived from an EMBL/GenBank/DDBJ whole genome shotgun (WGS) entry which is preliminary data.</text>
</comment>
<dbReference type="RefSeq" id="WP_226576889.1">
    <property type="nucleotide sequence ID" value="NZ_BLAY01000017.1"/>
</dbReference>
<gene>
    <name evidence="1" type="ORF">MiSe_14710</name>
</gene>
<dbReference type="Pfam" id="PF08869">
    <property type="entry name" value="XisI"/>
    <property type="match status" value="1"/>
</dbReference>
<dbReference type="EMBL" id="BLAY01000017">
    <property type="protein sequence ID" value="GET36719.1"/>
    <property type="molecule type" value="Genomic_DNA"/>
</dbReference>
<dbReference type="SUPFAM" id="SSF143847">
    <property type="entry name" value="XisI-like"/>
    <property type="match status" value="1"/>
</dbReference>
<proteinExistence type="predicted"/>
<dbReference type="CDD" id="cd16382">
    <property type="entry name" value="XisI-like"/>
    <property type="match status" value="1"/>
</dbReference>
<accession>A0AAV3X8M9</accession>
<sequence length="109" mass="12410">MEGLNYGKLVQKILEDNFGSRKKGKTEIQLIFDSDRDRYLVLNLGWLELNRVFGCIVYIQIKDGKIWIERDGTEVGIANELVAAGVPKNDIVLAFQAPYKREFTEFAVG</sequence>
<organism evidence="1 2">
    <name type="scientific">Microseira wollei NIES-4236</name>
    <dbReference type="NCBI Taxonomy" id="2530354"/>
    <lineage>
        <taxon>Bacteria</taxon>
        <taxon>Bacillati</taxon>
        <taxon>Cyanobacteriota</taxon>
        <taxon>Cyanophyceae</taxon>
        <taxon>Oscillatoriophycideae</taxon>
        <taxon>Aerosakkonematales</taxon>
        <taxon>Aerosakkonemataceae</taxon>
        <taxon>Microseira</taxon>
    </lineage>
</organism>
<dbReference type="InterPro" id="IPR014968">
    <property type="entry name" value="XisI"/>
</dbReference>
<evidence type="ECO:0000313" key="2">
    <source>
        <dbReference type="Proteomes" id="UP001050975"/>
    </source>
</evidence>
<name>A0AAV3X8M9_9CYAN</name>
<evidence type="ECO:0000313" key="1">
    <source>
        <dbReference type="EMBL" id="GET36719.1"/>
    </source>
</evidence>
<reference evidence="1" key="1">
    <citation type="submission" date="2019-10" db="EMBL/GenBank/DDBJ databases">
        <title>Draft genome sequece of Microseira wollei NIES-4236.</title>
        <authorList>
            <person name="Yamaguchi H."/>
            <person name="Suzuki S."/>
            <person name="Kawachi M."/>
        </authorList>
    </citation>
    <scope>NUCLEOTIDE SEQUENCE</scope>
    <source>
        <strain evidence="1">NIES-4236</strain>
    </source>
</reference>
<dbReference type="AlphaFoldDB" id="A0AAV3X8M9"/>
<dbReference type="Gene3D" id="3.30.310.110">
    <property type="entry name" value="XisI-like"/>
    <property type="match status" value="1"/>
</dbReference>
<dbReference type="InterPro" id="IPR035943">
    <property type="entry name" value="XisI-like_sf"/>
</dbReference>
<keyword evidence="2" id="KW-1185">Reference proteome</keyword>
<protein>
    <submittedName>
        <fullName evidence="1">XisI protein</fullName>
    </submittedName>
</protein>